<sequence>MFGSYKNEDVTILLKDITGQVKPQSTEEREKLIQGGRHYCEMLPIEYEPSEQYMKSFYTALDMYSGITAEAVGRLGQLIYKDKGENAVLVSLARAGTSIGVLLKHYMDRKYGINTAHYTISIIRGRGIDQNAMDNILARHRPQDIQFIDGWTGKGAITRQLEEAMKDYPQVSAGLGVLSDPAFISEKCGTHDDFLIASSCLNSTVSGLLSRTFLRSDIIGEKDFHGAVFYKELAHKDLTYKFINTVEEHFSFEDYDLTDNAADTAENTMEEVKSICRDFGIADINLVKPSIGEATRVLLRRMPWKMLVHSLDDNEHLGHLYQLAEEKGCELVEYPLKHYRACGLIKAMADN</sequence>
<dbReference type="EMBL" id="FOKQ01000012">
    <property type="protein sequence ID" value="SFC42450.1"/>
    <property type="molecule type" value="Genomic_DNA"/>
</dbReference>
<evidence type="ECO:0000313" key="3">
    <source>
        <dbReference type="EMBL" id="SFC42450.1"/>
    </source>
</evidence>
<dbReference type="AlphaFoldDB" id="A0A1I1JAI7"/>
<accession>A0A1I1JAI7</accession>
<dbReference type="Pfam" id="PF11202">
    <property type="entry name" value="StiP"/>
    <property type="match status" value="1"/>
</dbReference>
<dbReference type="eggNOG" id="COG1358">
    <property type="taxonomic scope" value="Bacteria"/>
</dbReference>
<gene>
    <name evidence="3" type="ORF">SAMN02910406_01705</name>
</gene>
<evidence type="ECO:0000313" key="4">
    <source>
        <dbReference type="Proteomes" id="UP000182192"/>
    </source>
</evidence>
<dbReference type="InterPro" id="IPR048336">
    <property type="entry name" value="StiP-like"/>
</dbReference>
<reference evidence="3 4" key="1">
    <citation type="submission" date="2016-10" db="EMBL/GenBank/DDBJ databases">
        <authorList>
            <person name="de Groot N.N."/>
        </authorList>
    </citation>
    <scope>NUCLEOTIDE SEQUENCE [LARGE SCALE GENOMIC DNA]</scope>
    <source>
        <strain evidence="3 4">AR67</strain>
    </source>
</reference>
<evidence type="ECO:0000259" key="1">
    <source>
        <dbReference type="Pfam" id="PF11202"/>
    </source>
</evidence>
<name>A0A1I1JAI7_RUMAL</name>
<feature type="domain" description="Cysteine protease StiP N-terminal" evidence="1">
    <location>
        <begin position="3"/>
        <end position="246"/>
    </location>
</feature>
<dbReference type="Proteomes" id="UP000182192">
    <property type="component" value="Unassembled WGS sequence"/>
</dbReference>
<dbReference type="Pfam" id="PF15608">
    <property type="entry name" value="PELOTA_1"/>
    <property type="match status" value="1"/>
</dbReference>
<dbReference type="OrthoDB" id="1663315at2"/>
<organism evidence="3 4">
    <name type="scientific">Ruminococcus albus</name>
    <dbReference type="NCBI Taxonomy" id="1264"/>
    <lineage>
        <taxon>Bacteria</taxon>
        <taxon>Bacillati</taxon>
        <taxon>Bacillota</taxon>
        <taxon>Clostridia</taxon>
        <taxon>Eubacteriales</taxon>
        <taxon>Oscillospiraceae</taxon>
        <taxon>Ruminococcus</taxon>
    </lineage>
</organism>
<feature type="domain" description="PELOTA RNA-binding" evidence="2">
    <location>
        <begin position="268"/>
        <end position="346"/>
    </location>
</feature>
<protein>
    <submittedName>
        <fullName evidence="3">PELOTA RNA binding domain-containing protein</fullName>
    </submittedName>
</protein>
<dbReference type="InterPro" id="IPR028157">
    <property type="entry name" value="PELOTA_dom"/>
</dbReference>
<evidence type="ECO:0000259" key="2">
    <source>
        <dbReference type="Pfam" id="PF15608"/>
    </source>
</evidence>
<proteinExistence type="predicted"/>
<dbReference type="RefSeq" id="WP_074961148.1">
    <property type="nucleotide sequence ID" value="NZ_FOKQ01000012.1"/>
</dbReference>
<dbReference type="PIRSF" id="PIRSF020979">
    <property type="entry name" value="UCP020979"/>
    <property type="match status" value="1"/>
</dbReference>
<dbReference type="InterPro" id="IPR011215">
    <property type="entry name" value="StiP_N"/>
</dbReference>